<organism evidence="2 3">
    <name type="scientific">Sulfolobus tengchongensis</name>
    <dbReference type="NCBI Taxonomy" id="207809"/>
    <lineage>
        <taxon>Archaea</taxon>
        <taxon>Thermoproteota</taxon>
        <taxon>Thermoprotei</taxon>
        <taxon>Sulfolobales</taxon>
        <taxon>Sulfolobaceae</taxon>
        <taxon>Sulfolobus</taxon>
    </lineage>
</organism>
<feature type="transmembrane region" description="Helical" evidence="1">
    <location>
        <begin position="12"/>
        <end position="35"/>
    </location>
</feature>
<feature type="transmembrane region" description="Helical" evidence="1">
    <location>
        <begin position="168"/>
        <end position="192"/>
    </location>
</feature>
<dbReference type="GeneID" id="89336827"/>
<keyword evidence="3" id="KW-1185">Reference proteome</keyword>
<keyword evidence="1" id="KW-0812">Transmembrane</keyword>
<feature type="transmembrane region" description="Helical" evidence="1">
    <location>
        <begin position="266"/>
        <end position="291"/>
    </location>
</feature>
<feature type="transmembrane region" description="Helical" evidence="1">
    <location>
        <begin position="112"/>
        <end position="130"/>
    </location>
</feature>
<dbReference type="AlphaFoldDB" id="A0AAX4KZX9"/>
<proteinExistence type="predicted"/>
<keyword evidence="1" id="KW-1133">Transmembrane helix</keyword>
<feature type="transmembrane region" description="Helical" evidence="1">
    <location>
        <begin position="229"/>
        <end position="246"/>
    </location>
</feature>
<name>A0AAX4KZX9_9CREN</name>
<dbReference type="EMBL" id="CP146016">
    <property type="protein sequence ID" value="WWQ59553.1"/>
    <property type="molecule type" value="Genomic_DNA"/>
</dbReference>
<sequence>MKKKDIKEIEPWGVNIPFIFLAVIYWALGALSIILNLPYHPYFMLIGAYALYFGMIQRLFFPAKNYLPLHIASLIFLAIPIHYSQIIASVCLSVTEIWALRDMKKYGSKFPVNALVLSSPFASIIAWIFYPNFWTLIVPLLLYILGVNVGVFSANLRTRPIFGVYQIPIFLIVLLSYFFPLIFPFIGIIYFLVIYRKIMTVRNLSAFSTLLSIIIVPLLSLYFKDYIHAFTLGIMSPLFFSCIIYSTSRYNYNRVVALTTLSALSYILRTINLEMSGILWIIAVLYFLYLLKDNFYLTSIKLGLSMKFIRIQKESRGSP</sequence>
<gene>
    <name evidence="2" type="ORF">V6M85_08620</name>
</gene>
<dbReference type="Proteomes" id="UP001432202">
    <property type="component" value="Chromosome"/>
</dbReference>
<keyword evidence="1" id="KW-0472">Membrane</keyword>
<feature type="transmembrane region" description="Helical" evidence="1">
    <location>
        <begin position="42"/>
        <end position="61"/>
    </location>
</feature>
<accession>A0AAX4KZX9</accession>
<evidence type="ECO:0000313" key="3">
    <source>
        <dbReference type="Proteomes" id="UP001432202"/>
    </source>
</evidence>
<feature type="transmembrane region" description="Helical" evidence="1">
    <location>
        <begin position="67"/>
        <end position="100"/>
    </location>
</feature>
<feature type="transmembrane region" description="Helical" evidence="1">
    <location>
        <begin position="204"/>
        <end position="222"/>
    </location>
</feature>
<protein>
    <submittedName>
        <fullName evidence="2">Uncharacterized protein</fullName>
    </submittedName>
</protein>
<evidence type="ECO:0000256" key="1">
    <source>
        <dbReference type="SAM" id="Phobius"/>
    </source>
</evidence>
<feature type="transmembrane region" description="Helical" evidence="1">
    <location>
        <begin position="136"/>
        <end position="156"/>
    </location>
</feature>
<reference evidence="2 3" key="1">
    <citation type="submission" date="2024-02" db="EMBL/GenBank/DDBJ databases">
        <title>STSV induces naive adaptation in Sulfolobus.</title>
        <authorList>
            <person name="Xiang X."/>
            <person name="Song M."/>
        </authorList>
    </citation>
    <scope>NUCLEOTIDE SEQUENCE [LARGE SCALE GENOMIC DNA]</scope>
    <source>
        <strain evidence="2 3">RT2</strain>
    </source>
</reference>
<dbReference type="RefSeq" id="WP_338598812.1">
    <property type="nucleotide sequence ID" value="NZ_CP146016.1"/>
</dbReference>
<evidence type="ECO:0000313" key="2">
    <source>
        <dbReference type="EMBL" id="WWQ59553.1"/>
    </source>
</evidence>